<reference evidence="3 4" key="1">
    <citation type="submission" date="2024-07" db="EMBL/GenBank/DDBJ databases">
        <title>Section-level genome sequencing and comparative genomics of Aspergillus sections Usti and Cavernicolus.</title>
        <authorList>
            <consortium name="Lawrence Berkeley National Laboratory"/>
            <person name="Nybo J.L."/>
            <person name="Vesth T.C."/>
            <person name="Theobald S."/>
            <person name="Frisvad J.C."/>
            <person name="Larsen T.O."/>
            <person name="Kjaerboelling I."/>
            <person name="Rothschild-Mancinelli K."/>
            <person name="Lyhne E.K."/>
            <person name="Kogle M.E."/>
            <person name="Barry K."/>
            <person name="Clum A."/>
            <person name="Na H."/>
            <person name="Ledsgaard L."/>
            <person name="Lin J."/>
            <person name="Lipzen A."/>
            <person name="Kuo A."/>
            <person name="Riley R."/>
            <person name="Mondo S."/>
            <person name="Labutti K."/>
            <person name="Haridas S."/>
            <person name="Pangalinan J."/>
            <person name="Salamov A.A."/>
            <person name="Simmons B.A."/>
            <person name="Magnuson J.K."/>
            <person name="Chen J."/>
            <person name="Drula E."/>
            <person name="Henrissat B."/>
            <person name="Wiebenga A."/>
            <person name="Lubbers R.J."/>
            <person name="Gomes A.C."/>
            <person name="Makela M.R."/>
            <person name="Stajich J."/>
            <person name="Grigoriev I.V."/>
            <person name="Mortensen U.H."/>
            <person name="De Vries R.P."/>
            <person name="Baker S.E."/>
            <person name="Andersen M.R."/>
        </authorList>
    </citation>
    <scope>NUCLEOTIDE SEQUENCE [LARGE SCALE GENOMIC DNA]</scope>
    <source>
        <strain evidence="3 4">CBS 123904</strain>
    </source>
</reference>
<dbReference type="InterPro" id="IPR012337">
    <property type="entry name" value="RNaseH-like_sf"/>
</dbReference>
<proteinExistence type="predicted"/>
<dbReference type="InterPro" id="IPR036397">
    <property type="entry name" value="RNaseH_sf"/>
</dbReference>
<dbReference type="Gene3D" id="3.30.420.10">
    <property type="entry name" value="Ribonuclease H-like superfamily/Ribonuclease H"/>
    <property type="match status" value="1"/>
</dbReference>
<evidence type="ECO:0000313" key="3">
    <source>
        <dbReference type="EMBL" id="KAL2842905.1"/>
    </source>
</evidence>
<keyword evidence="4" id="KW-1185">Reference proteome</keyword>
<dbReference type="Proteomes" id="UP001610446">
    <property type="component" value="Unassembled WGS sequence"/>
</dbReference>
<dbReference type="CDD" id="cd04657">
    <property type="entry name" value="Piwi_ago-like"/>
    <property type="match status" value="1"/>
</dbReference>
<dbReference type="PROSITE" id="PS50822">
    <property type="entry name" value="PIWI"/>
    <property type="match status" value="1"/>
</dbReference>
<dbReference type="InterPro" id="IPR032474">
    <property type="entry name" value="Argonaute_N"/>
</dbReference>
<evidence type="ECO:0000313" key="4">
    <source>
        <dbReference type="Proteomes" id="UP001610446"/>
    </source>
</evidence>
<dbReference type="Gene3D" id="3.40.50.2300">
    <property type="match status" value="1"/>
</dbReference>
<dbReference type="SUPFAM" id="SSF101690">
    <property type="entry name" value="PAZ domain"/>
    <property type="match status" value="1"/>
</dbReference>
<evidence type="ECO:0000256" key="1">
    <source>
        <dbReference type="SAM" id="MobiDB-lite"/>
    </source>
</evidence>
<dbReference type="Pfam" id="PF16486">
    <property type="entry name" value="ArgoN"/>
    <property type="match status" value="1"/>
</dbReference>
<gene>
    <name evidence="3" type="ORF">BJY01DRAFT_235837</name>
</gene>
<organism evidence="3 4">
    <name type="scientific">Aspergillus pseudoustus</name>
    <dbReference type="NCBI Taxonomy" id="1810923"/>
    <lineage>
        <taxon>Eukaryota</taxon>
        <taxon>Fungi</taxon>
        <taxon>Dikarya</taxon>
        <taxon>Ascomycota</taxon>
        <taxon>Pezizomycotina</taxon>
        <taxon>Eurotiomycetes</taxon>
        <taxon>Eurotiomycetidae</taxon>
        <taxon>Eurotiales</taxon>
        <taxon>Aspergillaceae</taxon>
        <taxon>Aspergillus</taxon>
        <taxon>Aspergillus subgen. Nidulantes</taxon>
    </lineage>
</organism>
<accession>A0ABR4JS87</accession>
<dbReference type="CDD" id="cd02846">
    <property type="entry name" value="PAZ_argonaute_like"/>
    <property type="match status" value="1"/>
</dbReference>
<dbReference type="EMBL" id="JBFXLU010000095">
    <property type="protein sequence ID" value="KAL2842905.1"/>
    <property type="molecule type" value="Genomic_DNA"/>
</dbReference>
<dbReference type="Pfam" id="PF08699">
    <property type="entry name" value="ArgoL1"/>
    <property type="match status" value="1"/>
</dbReference>
<protein>
    <submittedName>
        <fullName evidence="3">Piwi domain-containing protein</fullName>
    </submittedName>
</protein>
<dbReference type="InterPro" id="IPR014811">
    <property type="entry name" value="ArgoL1"/>
</dbReference>
<evidence type="ECO:0000259" key="2">
    <source>
        <dbReference type="PROSITE" id="PS50822"/>
    </source>
</evidence>
<comment type="caution">
    <text evidence="3">The sequence shown here is derived from an EMBL/GenBank/DDBJ whole genome shotgun (WGS) entry which is preliminary data.</text>
</comment>
<sequence length="1022" mass="114090">MSYHVQSYVRTQISQFSARDGHTNGRKTTNRPNGGKRQSKDIFRQNPGPILDRNVQETEDTIATQLQNHNAGAQLEPSMPQRPGFGSRGAETVLYANAFQLSTAPECELFRYNLETEQTHGTRKLRRIVSLLLDEYFVEAREHIATDLCSTLICPFDLLKGDDSPHTFDVHYRDEFTLQECYSAAPMVFRVRVIPTGKISISSLVQHLCSSNGTNACHNKAEALHALTVILGHSSRARSDLVSLDGNKRFAVSGNLVEHFDLGAGLEALRGFSFSVRAATARLLVGCQVEYALCFRGGPLVKVIAAYRREASGSIVRLERFLRRIQVELTHFRQQQDEPDGSYIPRFKVIASLASPSDGRRLHHPPIVPRHGAGPREVRFWLEDVAEAVEENSDSDIEMGEVIDSHVENGRYVSVEDYFVQRYGVYPDPNLPVVRLLGRSKNPSYVPAEVCVVRSGQPAATHLSAEQESRMMDIAIRSPPENAQSIVTRGSELLGFSAQSNTILVRFTVRSFSTTMLTWPHHKQQKFGLSIYPGLVNVPGRILPFPSVVYANGRKAQVAGGVWRQNNTHFYKPGRLSSWGFVYIVSAKDREVFKKPVELYDCLAAFRAKLKQFGVDAPPISDGRRVDVTEAYDHGNYDTNDLDALIGSGIARLLKRRKQDVILAILSSPNSQIYSSVKRVCDIHLGVNNVCMLASKLAKQSEQYLGGVCLKVNLKLGGVNQVLGTERSDIISEGKTMVVGIDVTHPAAGASSDTPSVAGMVASIDRHLAQWPGDIQIQASRQETGAPVDRMLQSRLELWAVANGQKLPENIVVYRDGVSSSQYEEVARDEVPLLKSACAEIYPQTLQAKGLPRLSVIIVCKRHRTRFYPAREGDADKLSNAKNGMVVDRGVTEAREWDFYLQSHTPLHGTARPAHYYVVWDEIFRRRKPSAHLRNAADILEDFTHDLCYLFGRATRAVSICPPAYYADLLCDRARCYLKDVFDGRTTRGRSREDDEMAYGEVISRFDKIQVNSSLKGCMFYI</sequence>
<feature type="domain" description="Piwi" evidence="2">
    <location>
        <begin position="661"/>
        <end position="979"/>
    </location>
</feature>
<dbReference type="SUPFAM" id="SSF53098">
    <property type="entry name" value="Ribonuclease H-like"/>
    <property type="match status" value="1"/>
</dbReference>
<dbReference type="InterPro" id="IPR036085">
    <property type="entry name" value="PAZ_dom_sf"/>
</dbReference>
<dbReference type="Pfam" id="PF02171">
    <property type="entry name" value="Piwi"/>
    <property type="match status" value="1"/>
</dbReference>
<dbReference type="SMART" id="SM00950">
    <property type="entry name" value="Piwi"/>
    <property type="match status" value="1"/>
</dbReference>
<name>A0ABR4JS87_9EURO</name>
<feature type="region of interest" description="Disordered" evidence="1">
    <location>
        <begin position="13"/>
        <end position="52"/>
    </location>
</feature>
<dbReference type="InterPro" id="IPR045246">
    <property type="entry name" value="Piwi_ago-like"/>
</dbReference>
<dbReference type="PANTHER" id="PTHR22891">
    <property type="entry name" value="EUKARYOTIC TRANSLATION INITIATION FACTOR 2C"/>
    <property type="match status" value="1"/>
</dbReference>
<dbReference type="InterPro" id="IPR003165">
    <property type="entry name" value="Piwi"/>
</dbReference>
<dbReference type="Gene3D" id="2.170.260.10">
    <property type="entry name" value="paz domain"/>
    <property type="match status" value="1"/>
</dbReference>